<feature type="region of interest" description="Disordered" evidence="8">
    <location>
        <begin position="1"/>
        <end position="20"/>
    </location>
</feature>
<evidence type="ECO:0000256" key="1">
    <source>
        <dbReference type="ARBA" id="ARBA00018517"/>
    </source>
</evidence>
<comment type="similarity">
    <text evidence="2">Belongs to the methyltransferase superfamily. Trimethylguanosine synthase family.</text>
</comment>
<sequence>MIHASTFESKVAKKRERKLKHGKTLSKKWETLQRLNHEDAYRIQSQTPVKDKRIVKYWKKRRSLFSKIDSNNIYMTKELWFSVTPETIAIFLAKFIRACMPQATSILDVFCGGGGNTIQFAMQFPKVYGVDLSMEHIYCTMKNARAYGVDDRIWLECGSWNKIVKKGVFQHVKVDCIFGSPPWGGPQYLKQDVYDLETSLEPMGIEKLLKSFLKVSSNVILFLPKNSNLNQLAHVTRKLLGPYAKCKVLYVNENGYTKGMLCMWGDILTNYQETMSSYNSSDKQEEEKSEENKKEQKTDESITSVYYDANG</sequence>
<evidence type="ECO:0000256" key="8">
    <source>
        <dbReference type="SAM" id="MobiDB-lite"/>
    </source>
</evidence>
<feature type="region of interest" description="Disordered" evidence="8">
    <location>
        <begin position="276"/>
        <end position="311"/>
    </location>
</feature>
<dbReference type="SUPFAM" id="SSF53335">
    <property type="entry name" value="S-adenosyl-L-methionine-dependent methyltransferases"/>
    <property type="match status" value="1"/>
</dbReference>
<dbReference type="Gene3D" id="3.40.50.150">
    <property type="entry name" value="Vaccinia Virus protein VP39"/>
    <property type="match status" value="1"/>
</dbReference>
<dbReference type="InParanoid" id="G0VCB4"/>
<keyword evidence="10" id="KW-1185">Reference proteome</keyword>
<dbReference type="eggNOG" id="KOG2730">
    <property type="taxonomic scope" value="Eukaryota"/>
</dbReference>
<comment type="catalytic activity">
    <reaction evidence="5">
        <text>a 5'-end (N(2),N(7)-dimethyl 5'-triphosphoguanosine)-ribonucleoside in snRNA + S-adenosyl-L-methionine = a 5'-end (N(2),N(2),N(7)-trimethyl 5'-triphosphoguanosine)-ribonucleoside in snRNA + S-adenosyl-L-homocysteine + H(+)</text>
        <dbReference type="Rhea" id="RHEA:78479"/>
        <dbReference type="Rhea" id="RHEA-COMP:19087"/>
        <dbReference type="Rhea" id="RHEA-COMP:19089"/>
        <dbReference type="ChEBI" id="CHEBI:15378"/>
        <dbReference type="ChEBI" id="CHEBI:57856"/>
        <dbReference type="ChEBI" id="CHEBI:59789"/>
        <dbReference type="ChEBI" id="CHEBI:167623"/>
        <dbReference type="ChEBI" id="CHEBI:172880"/>
    </reaction>
    <physiologicalReaction direction="left-to-right" evidence="5">
        <dbReference type="Rhea" id="RHEA:78480"/>
    </physiologicalReaction>
</comment>
<reference key="2">
    <citation type="submission" date="2011-08" db="EMBL/GenBank/DDBJ databases">
        <title>Genome sequence of Naumovozyma castellii.</title>
        <authorList>
            <person name="Gordon J.L."/>
            <person name="Armisen D."/>
            <person name="Proux-Wera E."/>
            <person name="OhEigeartaigh S.S."/>
            <person name="Byrne K.P."/>
            <person name="Wolfe K.H."/>
        </authorList>
    </citation>
    <scope>NUCLEOTIDE SEQUENCE</scope>
    <source>
        <strain>Type strain:CBS 4309</strain>
    </source>
</reference>
<dbReference type="PANTHER" id="PTHR14741:SF32">
    <property type="entry name" value="TRIMETHYLGUANOSINE SYNTHASE"/>
    <property type="match status" value="1"/>
</dbReference>
<comment type="catalytic activity">
    <reaction evidence="4">
        <text>a 5'-end (N(7)-methyl 5'-triphosphoguanosine)-ribonucleoside in snoRNA + S-adenosyl-L-methionine = a 5'-end (N(2),N(7)-dimethyl 5'-triphosphoguanosine)-ribonucleoside in snoRNA + S-adenosyl-L-homocysteine + H(+)</text>
        <dbReference type="Rhea" id="RHEA:78475"/>
        <dbReference type="Rhea" id="RHEA-COMP:19086"/>
        <dbReference type="Rhea" id="RHEA-COMP:19088"/>
        <dbReference type="ChEBI" id="CHEBI:15378"/>
        <dbReference type="ChEBI" id="CHEBI:57856"/>
        <dbReference type="ChEBI" id="CHEBI:59789"/>
        <dbReference type="ChEBI" id="CHEBI:156461"/>
        <dbReference type="ChEBI" id="CHEBI:172880"/>
    </reaction>
    <physiologicalReaction direction="left-to-right" evidence="4">
        <dbReference type="Rhea" id="RHEA:78476"/>
    </physiologicalReaction>
</comment>
<dbReference type="STRING" id="1064592.G0VCB4"/>
<organism evidence="9 10">
    <name type="scientific">Naumovozyma castellii</name>
    <name type="common">Yeast</name>
    <name type="synonym">Saccharomyces castellii</name>
    <dbReference type="NCBI Taxonomy" id="27288"/>
    <lineage>
        <taxon>Eukaryota</taxon>
        <taxon>Fungi</taxon>
        <taxon>Dikarya</taxon>
        <taxon>Ascomycota</taxon>
        <taxon>Saccharomycotina</taxon>
        <taxon>Saccharomycetes</taxon>
        <taxon>Saccharomycetales</taxon>
        <taxon>Saccharomycetaceae</taxon>
        <taxon>Naumovozyma</taxon>
    </lineage>
</organism>
<evidence type="ECO:0000256" key="5">
    <source>
        <dbReference type="ARBA" id="ARBA00048763"/>
    </source>
</evidence>
<proteinExistence type="inferred from homology"/>
<dbReference type="HOGENOM" id="CLU_029658_2_0_1"/>
<dbReference type="PANTHER" id="PTHR14741">
    <property type="entry name" value="S-ADENOSYLMETHIONINE-DEPENDENT METHYLTRANSFERASE RELATED"/>
    <property type="match status" value="1"/>
</dbReference>
<evidence type="ECO:0000256" key="7">
    <source>
        <dbReference type="ARBA" id="ARBA00049790"/>
    </source>
</evidence>
<dbReference type="FunCoup" id="G0VCB4">
    <property type="interactions" value="149"/>
</dbReference>
<comment type="catalytic activity">
    <reaction evidence="6">
        <text>a 5'-end (N(7)-methyl 5'-triphosphoguanosine)-ribonucleoside in snRNA + S-adenosyl-L-methionine = a 5'-end (N(2),N(7)-dimethyl 5'-triphosphoguanosine)-ribonucleoside in snRNA + S-adenosyl-L-homocysteine + H(+)</text>
        <dbReference type="Rhea" id="RHEA:78471"/>
        <dbReference type="Rhea" id="RHEA-COMP:19085"/>
        <dbReference type="Rhea" id="RHEA-COMP:19087"/>
        <dbReference type="ChEBI" id="CHEBI:15378"/>
        <dbReference type="ChEBI" id="CHEBI:57856"/>
        <dbReference type="ChEBI" id="CHEBI:59789"/>
        <dbReference type="ChEBI" id="CHEBI:156461"/>
        <dbReference type="ChEBI" id="CHEBI:172880"/>
    </reaction>
    <physiologicalReaction direction="left-to-right" evidence="6">
        <dbReference type="Rhea" id="RHEA:78472"/>
    </physiologicalReaction>
</comment>
<dbReference type="Proteomes" id="UP000001640">
    <property type="component" value="Chromosome 3"/>
</dbReference>
<dbReference type="EMBL" id="HE576754">
    <property type="protein sequence ID" value="CCC69123.1"/>
    <property type="molecule type" value="Genomic_DNA"/>
</dbReference>
<dbReference type="InterPro" id="IPR019012">
    <property type="entry name" value="RNA_cap_Gua-N2-MeTrfase"/>
</dbReference>
<gene>
    <name evidence="9" type="primary">NCAS0C01330</name>
    <name evidence="9" type="ordered locus">NCAS_0C01330</name>
</gene>
<dbReference type="OrthoDB" id="194443at2759"/>
<dbReference type="KEGG" id="ncs:NCAS_0C01330"/>
<name>G0VCB4_NAUCA</name>
<dbReference type="Pfam" id="PF09445">
    <property type="entry name" value="Methyltransf_15"/>
    <property type="match status" value="1"/>
</dbReference>
<dbReference type="GO" id="GO:0071164">
    <property type="term" value="F:RNA cap trimethylguanosine synthase activity"/>
    <property type="evidence" value="ECO:0007669"/>
    <property type="project" value="TreeGrafter"/>
</dbReference>
<dbReference type="GeneID" id="96902707"/>
<evidence type="ECO:0000256" key="4">
    <source>
        <dbReference type="ARBA" id="ARBA00048740"/>
    </source>
</evidence>
<accession>G0VCB4</accession>
<dbReference type="RefSeq" id="XP_003675490.1">
    <property type="nucleotide sequence ID" value="XM_003675442.1"/>
</dbReference>
<evidence type="ECO:0000256" key="3">
    <source>
        <dbReference type="ARBA" id="ARBA00047418"/>
    </source>
</evidence>
<comment type="catalytic activity">
    <reaction evidence="3">
        <text>a 5'-end (N(2),N(7)-dimethyl 5'-triphosphoguanosine)-ribonucleoside in snoRNA + S-adenosyl-L-methionine = a 5'-end (N(2),N(2),N(7)-trimethyl 5'-triphosphoguanosine)-ribonucleoside in snoRNA + S-adenosyl-L-homocysteine + H(+)</text>
        <dbReference type="Rhea" id="RHEA:78507"/>
        <dbReference type="Rhea" id="RHEA-COMP:19088"/>
        <dbReference type="Rhea" id="RHEA-COMP:19090"/>
        <dbReference type="ChEBI" id="CHEBI:15378"/>
        <dbReference type="ChEBI" id="CHEBI:57856"/>
        <dbReference type="ChEBI" id="CHEBI:59789"/>
        <dbReference type="ChEBI" id="CHEBI:167623"/>
        <dbReference type="ChEBI" id="CHEBI:172880"/>
    </reaction>
    <physiologicalReaction direction="left-to-right" evidence="3">
        <dbReference type="Rhea" id="RHEA:78508"/>
    </physiologicalReaction>
</comment>
<evidence type="ECO:0000256" key="6">
    <source>
        <dbReference type="ARBA" id="ARBA00049075"/>
    </source>
</evidence>
<feature type="compositionally biased region" description="Basic and acidic residues" evidence="8">
    <location>
        <begin position="282"/>
        <end position="300"/>
    </location>
</feature>
<evidence type="ECO:0000256" key="2">
    <source>
        <dbReference type="ARBA" id="ARBA00025783"/>
    </source>
</evidence>
<evidence type="ECO:0000313" key="10">
    <source>
        <dbReference type="Proteomes" id="UP000001640"/>
    </source>
</evidence>
<protein>
    <recommendedName>
        <fullName evidence="1">Trimethylguanosine synthase</fullName>
    </recommendedName>
    <alternativeName>
        <fullName evidence="7">Cap-specific guanine-N(2) methyltransferase</fullName>
    </alternativeName>
</protein>
<evidence type="ECO:0000313" key="9">
    <source>
        <dbReference type="EMBL" id="CCC69123.1"/>
    </source>
</evidence>
<dbReference type="InterPro" id="IPR029063">
    <property type="entry name" value="SAM-dependent_MTases_sf"/>
</dbReference>
<dbReference type="GO" id="GO:0005634">
    <property type="term" value="C:nucleus"/>
    <property type="evidence" value="ECO:0007669"/>
    <property type="project" value="TreeGrafter"/>
</dbReference>
<dbReference type="OMA" id="KALCIYY"/>
<dbReference type="CDD" id="cd02440">
    <property type="entry name" value="AdoMet_MTases"/>
    <property type="match status" value="1"/>
</dbReference>
<reference evidence="9 10" key="1">
    <citation type="journal article" date="2011" name="Proc. Natl. Acad. Sci. U.S.A.">
        <title>Evolutionary erosion of yeast sex chromosomes by mating-type switching accidents.</title>
        <authorList>
            <person name="Gordon J.L."/>
            <person name="Armisen D."/>
            <person name="Proux-Wera E."/>
            <person name="Oheigeartaigh S.S."/>
            <person name="Byrne K.P."/>
            <person name="Wolfe K.H."/>
        </authorList>
    </citation>
    <scope>NUCLEOTIDE SEQUENCE [LARGE SCALE GENOMIC DNA]</scope>
    <source>
        <strain evidence="10">ATCC 76901 / BCRC 22586 / CBS 4309 / NBRC 1992 / NRRL Y-12630</strain>
    </source>
</reference>
<dbReference type="AlphaFoldDB" id="G0VCB4"/>